<keyword evidence="1 9" id="KW-0963">Cytoplasm</keyword>
<evidence type="ECO:0000313" key="10">
    <source>
        <dbReference type="EMBL" id="SDT96841.1"/>
    </source>
</evidence>
<keyword evidence="3 9" id="KW-0805">Transcription regulation</keyword>
<dbReference type="GO" id="GO:0003677">
    <property type="term" value="F:DNA binding"/>
    <property type="evidence" value="ECO:0007669"/>
    <property type="project" value="UniProtKB-UniRule"/>
</dbReference>
<name>A0A1H2EP22_9GAMM</name>
<evidence type="ECO:0000256" key="8">
    <source>
        <dbReference type="ARBA" id="ARBA00025431"/>
    </source>
</evidence>
<dbReference type="OrthoDB" id="5298036at2"/>
<gene>
    <name evidence="9" type="primary">flhD</name>
    <name evidence="10" type="ORF">SAMN05216580_0743</name>
</gene>
<evidence type="ECO:0000256" key="4">
    <source>
        <dbReference type="ARBA" id="ARBA00023125"/>
    </source>
</evidence>
<dbReference type="Gene3D" id="1.10.4000.10">
    <property type="entry name" value="Flagellar transcriptional activator FlhD"/>
    <property type="match status" value="1"/>
</dbReference>
<comment type="function">
    <text evidence="8 9">Functions in complex with FlhC as a master transcriptional regulator that regulates transcription of several flagellar and non-flagellar operons by binding to their promoter region. Activates expression of class 2 flagellar genes, including fliA, which is a flagellum-specific sigma factor that turns on the class 3 genes. Also regulates genes whose products function in a variety of physiological pathways.</text>
</comment>
<keyword evidence="2 9" id="KW-1005">Bacterial flagellum biogenesis</keyword>
<evidence type="ECO:0000256" key="1">
    <source>
        <dbReference type="ARBA" id="ARBA00022490"/>
    </source>
</evidence>
<accession>A0A1H2EP22</accession>
<reference evidence="11" key="1">
    <citation type="submission" date="2016-10" db="EMBL/GenBank/DDBJ databases">
        <authorList>
            <person name="Varghese N."/>
            <person name="Submissions S."/>
        </authorList>
    </citation>
    <scope>NUCLEOTIDE SEQUENCE [LARGE SCALE GENOMIC DNA]</scope>
    <source>
        <strain evidence="11">CCTCC 2012022</strain>
    </source>
</reference>
<keyword evidence="5 9" id="KW-1015">Disulfide bond</keyword>
<keyword evidence="10" id="KW-0282">Flagellum</keyword>
<evidence type="ECO:0000256" key="2">
    <source>
        <dbReference type="ARBA" id="ARBA00022795"/>
    </source>
</evidence>
<comment type="domain">
    <text evidence="9">The C-terminal region contains a putative helix-turn-helix (HTH) motif, suggesting that this region may bind DNA.</text>
</comment>
<proteinExistence type="inferred from homology"/>
<dbReference type="GO" id="GO:0044780">
    <property type="term" value="P:bacterial-type flagellum assembly"/>
    <property type="evidence" value="ECO:0007669"/>
    <property type="project" value="InterPro"/>
</dbReference>
<organism evidence="10 11">
    <name type="scientific">Geopseudomonas guangdongensis</name>
    <dbReference type="NCBI Taxonomy" id="1245526"/>
    <lineage>
        <taxon>Bacteria</taxon>
        <taxon>Pseudomonadati</taxon>
        <taxon>Pseudomonadota</taxon>
        <taxon>Gammaproteobacteria</taxon>
        <taxon>Pseudomonadales</taxon>
        <taxon>Pseudomonadaceae</taxon>
        <taxon>Geopseudomonas</taxon>
    </lineage>
</organism>
<dbReference type="AlphaFoldDB" id="A0A1H2EP22"/>
<dbReference type="GO" id="GO:0005737">
    <property type="term" value="C:cytoplasm"/>
    <property type="evidence" value="ECO:0007669"/>
    <property type="project" value="UniProtKB-SubCell"/>
</dbReference>
<feature type="disulfide bond" description="Interchain" evidence="9">
    <location>
        <position position="65"/>
    </location>
</feature>
<dbReference type="RefSeq" id="WP_090212210.1">
    <property type="nucleotide sequence ID" value="NZ_LT629780.1"/>
</dbReference>
<evidence type="ECO:0000256" key="5">
    <source>
        <dbReference type="ARBA" id="ARBA00023157"/>
    </source>
</evidence>
<keyword evidence="10" id="KW-0966">Cell projection</keyword>
<evidence type="ECO:0000256" key="6">
    <source>
        <dbReference type="ARBA" id="ARBA00023159"/>
    </source>
</evidence>
<keyword evidence="6 9" id="KW-0010">Activator</keyword>
<comment type="subcellular location">
    <subcellularLocation>
        <location evidence="9">Cytoplasm</location>
    </subcellularLocation>
</comment>
<dbReference type="Pfam" id="PF05247">
    <property type="entry name" value="FlhD"/>
    <property type="match status" value="1"/>
</dbReference>
<dbReference type="NCBIfam" id="NF002783">
    <property type="entry name" value="PRK02909.1-1"/>
    <property type="match status" value="1"/>
</dbReference>
<dbReference type="Proteomes" id="UP000243063">
    <property type="component" value="Chromosome I"/>
</dbReference>
<evidence type="ECO:0000256" key="7">
    <source>
        <dbReference type="ARBA" id="ARBA00023163"/>
    </source>
</evidence>
<protein>
    <recommendedName>
        <fullName evidence="9">Flagellar transcriptional regulator FlhD</fullName>
    </recommendedName>
</protein>
<comment type="similarity">
    <text evidence="9">Belongs to the FlhD family.</text>
</comment>
<evidence type="ECO:0000313" key="11">
    <source>
        <dbReference type="Proteomes" id="UP000243063"/>
    </source>
</evidence>
<dbReference type="HAMAP" id="MF_00725">
    <property type="entry name" value="FlhD"/>
    <property type="match status" value="1"/>
</dbReference>
<dbReference type="EMBL" id="LT629780">
    <property type="protein sequence ID" value="SDT96841.1"/>
    <property type="molecule type" value="Genomic_DNA"/>
</dbReference>
<dbReference type="InterPro" id="IPR036194">
    <property type="entry name" value="FlhD_sf"/>
</dbReference>
<evidence type="ECO:0000256" key="3">
    <source>
        <dbReference type="ARBA" id="ARBA00023015"/>
    </source>
</evidence>
<dbReference type="STRING" id="1245526.SAMN05216580_0743"/>
<keyword evidence="10" id="KW-0969">Cilium</keyword>
<sequence length="109" mass="12015">MGTDSVLDDIQDLNLSYLLLAQRLLREDRATAMFRLKLGADMAELLMDLSGKQLVQLARSNQLICRLAFEDAEQLTKVLNNQREQGLSRIHAALLMASAGADAGRDGEV</sequence>
<keyword evidence="11" id="KW-1185">Reference proteome</keyword>
<dbReference type="SUPFAM" id="SSF63592">
    <property type="entry name" value="Flagellar transcriptional activator FlhD"/>
    <property type="match status" value="1"/>
</dbReference>
<dbReference type="GO" id="GO:0045893">
    <property type="term" value="P:positive regulation of DNA-templated transcription"/>
    <property type="evidence" value="ECO:0007669"/>
    <property type="project" value="InterPro"/>
</dbReference>
<evidence type="ECO:0000256" key="9">
    <source>
        <dbReference type="HAMAP-Rule" id="MF_00725"/>
    </source>
</evidence>
<comment type="subunit">
    <text evidence="9">Homodimer; disulfide-linked. Forms a heterohexamer composed of two FlhC and four FlhD subunits. Each FlhC binds a FlhD dimer, forming a heterotrimer, and a hexamer assembles by dimerization of two heterotrimers.</text>
</comment>
<keyword evidence="4 9" id="KW-0238">DNA-binding</keyword>
<keyword evidence="7 9" id="KW-0804">Transcription</keyword>
<dbReference type="InterPro" id="IPR023559">
    <property type="entry name" value="Flagellar_FlhD"/>
</dbReference>
<dbReference type="GO" id="GO:1902208">
    <property type="term" value="P:regulation of bacterial-type flagellum assembly"/>
    <property type="evidence" value="ECO:0007669"/>
    <property type="project" value="UniProtKB-UniRule"/>
</dbReference>